<gene>
    <name evidence="1" type="ORF">BDZ83DRAFT_420967</name>
</gene>
<proteinExistence type="predicted"/>
<sequence length="137" mass="15656">MARSPFSKCRLRTVPIKPRFRSEPIHGQVLPQPCRNDGQNVIHLLEEAEAVARNARRAPRPIRGTWTGGCHSGRERWQTRRWLSSAYLIHFNTVGAANPRISLRSFLQTTKPPNIIPHAELRIPRSSLCRQNGQPPR</sequence>
<protein>
    <submittedName>
        <fullName evidence="1">Uncharacterized protein</fullName>
    </submittedName>
</protein>
<keyword evidence="2" id="KW-1185">Reference proteome</keyword>
<dbReference type="EMBL" id="JAHMHS010000008">
    <property type="protein sequence ID" value="KAK1730026.1"/>
    <property type="molecule type" value="Genomic_DNA"/>
</dbReference>
<reference evidence="1" key="1">
    <citation type="submission" date="2021-12" db="EMBL/GenBank/DDBJ databases">
        <title>Comparative genomics, transcriptomics and evolutionary studies reveal genomic signatures of adaptation to plant cell wall in hemibiotrophic fungi.</title>
        <authorList>
            <consortium name="DOE Joint Genome Institute"/>
            <person name="Baroncelli R."/>
            <person name="Diaz J.F."/>
            <person name="Benocci T."/>
            <person name="Peng M."/>
            <person name="Battaglia E."/>
            <person name="Haridas S."/>
            <person name="Andreopoulos W."/>
            <person name="Labutti K."/>
            <person name="Pangilinan J."/>
            <person name="Floch G.L."/>
            <person name="Makela M.R."/>
            <person name="Henrissat B."/>
            <person name="Grigoriev I.V."/>
            <person name="Crouch J.A."/>
            <person name="De Vries R.P."/>
            <person name="Sukno S.A."/>
            <person name="Thon M.R."/>
        </authorList>
    </citation>
    <scope>NUCLEOTIDE SEQUENCE</scope>
    <source>
        <strain evidence="1">CBS 112980</strain>
    </source>
</reference>
<organism evidence="1 2">
    <name type="scientific">Glomerella acutata</name>
    <name type="common">Colletotrichum acutatum</name>
    <dbReference type="NCBI Taxonomy" id="27357"/>
    <lineage>
        <taxon>Eukaryota</taxon>
        <taxon>Fungi</taxon>
        <taxon>Dikarya</taxon>
        <taxon>Ascomycota</taxon>
        <taxon>Pezizomycotina</taxon>
        <taxon>Sordariomycetes</taxon>
        <taxon>Hypocreomycetidae</taxon>
        <taxon>Glomerellales</taxon>
        <taxon>Glomerellaceae</taxon>
        <taxon>Colletotrichum</taxon>
        <taxon>Colletotrichum acutatum species complex</taxon>
    </lineage>
</organism>
<accession>A0AAD8XME8</accession>
<dbReference type="AlphaFoldDB" id="A0AAD8XME8"/>
<dbReference type="Proteomes" id="UP001244207">
    <property type="component" value="Unassembled WGS sequence"/>
</dbReference>
<dbReference type="GeneID" id="85386881"/>
<name>A0AAD8XME8_GLOAC</name>
<evidence type="ECO:0000313" key="2">
    <source>
        <dbReference type="Proteomes" id="UP001244207"/>
    </source>
</evidence>
<evidence type="ECO:0000313" key="1">
    <source>
        <dbReference type="EMBL" id="KAK1730026.1"/>
    </source>
</evidence>
<dbReference type="RefSeq" id="XP_060370081.1">
    <property type="nucleotide sequence ID" value="XM_060502982.1"/>
</dbReference>
<comment type="caution">
    <text evidence="1">The sequence shown here is derived from an EMBL/GenBank/DDBJ whole genome shotgun (WGS) entry which is preliminary data.</text>
</comment>